<reference evidence="4" key="1">
    <citation type="submission" date="2015-05" db="EMBL/GenBank/DDBJ databases">
        <title>Permanent draft genome of Rhodopirellula islandicus K833.</title>
        <authorList>
            <person name="Kizina J."/>
            <person name="Richter M."/>
            <person name="Glockner F.O."/>
            <person name="Harder J."/>
        </authorList>
    </citation>
    <scope>NUCLEOTIDE SEQUENCE [LARGE SCALE GENOMIC DNA]</scope>
    <source>
        <strain evidence="4">K833</strain>
    </source>
</reference>
<dbReference type="InterPro" id="IPR011990">
    <property type="entry name" value="TPR-like_helical_dom_sf"/>
</dbReference>
<dbReference type="STRING" id="595434.RISK_006083"/>
<dbReference type="PATRIC" id="fig|595434.4.peg.5781"/>
<sequence>MPRTRIVIDAVGSCLLCCLLSGCNGSDDASPKAAPSPPAENHAASVDSPQASNTHYQEAIQSVRRGDFRSAERALRDHLLANPTDELAMELAGDVSARTGDIAQSIQWYRDAVEQTAVPSDALLNKLAKHLMANGLAYDSVEVLKQMISTYPELERPRYDLAGLVTVLGLNREAIGPLQWLIQHNLSDEESLVVLSNPDRVQPDPEFCHKLLSRAPEDLRPHFALAKLDAAKQDWLAVTQQLTPVLQQHPDFLPAWALQGQALVSLAVANPDVAESRSNLLQWSQTKPPGLETLPEYWNAAGMWAKFTGENASAVRSFTEAARLHQSNHGPSLADLQASLRQYGREAEAEQVARRFDHIAGLNDAVKTFLERNSQSQLAALKVAYRMIDLGRIWEAEAWTRLAKSLTQDPVPSIEQAHLAIRSRLRADTPWQSQSSLVADSIQVSDLPTVSWNASSNRVREIANQIDVAPLQFLEQAAELGLKHTVSLAPEAESEGHWIYQSTGGGAAVLDFDLNGWPDVALANLDGKPLLKNSSPNQLFRNLEGHFQNTTAPSKYLDTGFAQGITSGDFNDDGFPDLFDANVGRNRLYRNNGDGTFSDATDDVGLVGSEWTTSAVIADVNGDGNADLFEVNYCGGMAPYETPCRSEANGKLSSCPPLKFEASPDHIWSGDGKGGFQNASRQWMQPTSIGRGLGIIAGQLDELPGLDLFIANDMSVNHLWSSSHSAHTNERTSPEQTTRLTDIGTVRGLAMSGQSNSQASMGMAVGDPDGDGDLDFFLTHFAEEHNTYYEQVAPGLWEDRTHAVGLYEPSLDQLGFGATWTDFNLDGATELLITNGHVSDTGRTDIGYQMPPQLFTRLGSGRWEEIPNDSLGSYFEQSHLGRALVTLDANNDGRTDALITHLYEPVALLINESMPACESTGLEFKATTGHRDAIGTTVEVRNPNDQRTLQLTAGDGYMSSQERKLNLPIPSGNTSSDIQVHWPSGLSQLFRGLDAGQDYLLVEGIEKPIPTKKHVR</sequence>
<dbReference type="InterPro" id="IPR027039">
    <property type="entry name" value="Crtac1"/>
</dbReference>
<dbReference type="SUPFAM" id="SSF48452">
    <property type="entry name" value="TPR-like"/>
    <property type="match status" value="2"/>
</dbReference>
<evidence type="ECO:0000259" key="3">
    <source>
        <dbReference type="Pfam" id="PF07593"/>
    </source>
</evidence>
<dbReference type="PROSITE" id="PS51257">
    <property type="entry name" value="PROKAR_LIPOPROTEIN"/>
    <property type="match status" value="1"/>
</dbReference>
<dbReference type="AlphaFoldDB" id="A0A0J1E8W0"/>
<organism evidence="4 5">
    <name type="scientific">Rhodopirellula islandica</name>
    <dbReference type="NCBI Taxonomy" id="595434"/>
    <lineage>
        <taxon>Bacteria</taxon>
        <taxon>Pseudomonadati</taxon>
        <taxon>Planctomycetota</taxon>
        <taxon>Planctomycetia</taxon>
        <taxon>Pirellulales</taxon>
        <taxon>Pirellulaceae</taxon>
        <taxon>Rhodopirellula</taxon>
    </lineage>
</organism>
<protein>
    <recommendedName>
        <fullName evidence="3">ASPIC/UnbV domain-containing protein</fullName>
    </recommendedName>
</protein>
<keyword evidence="5" id="KW-1185">Reference proteome</keyword>
<proteinExistence type="predicted"/>
<dbReference type="InterPro" id="IPR028994">
    <property type="entry name" value="Integrin_alpha_N"/>
</dbReference>
<evidence type="ECO:0000313" key="5">
    <source>
        <dbReference type="Proteomes" id="UP000036367"/>
    </source>
</evidence>
<dbReference type="EMBL" id="LECT01000048">
    <property type="protein sequence ID" value="KLU01899.1"/>
    <property type="molecule type" value="Genomic_DNA"/>
</dbReference>
<comment type="caution">
    <text evidence="4">The sequence shown here is derived from an EMBL/GenBank/DDBJ whole genome shotgun (WGS) entry which is preliminary data.</text>
</comment>
<dbReference type="Gene3D" id="1.25.40.10">
    <property type="entry name" value="Tetratricopeptide repeat domain"/>
    <property type="match status" value="2"/>
</dbReference>
<accession>A0A0J1E8W0</accession>
<feature type="region of interest" description="Disordered" evidence="2">
    <location>
        <begin position="28"/>
        <end position="54"/>
    </location>
</feature>
<dbReference type="OrthoDB" id="5287961at2"/>
<dbReference type="Gene3D" id="2.130.10.130">
    <property type="entry name" value="Integrin alpha, N-terminal"/>
    <property type="match status" value="2"/>
</dbReference>
<dbReference type="PANTHER" id="PTHR16026">
    <property type="entry name" value="CARTILAGE ACIDIC PROTEIN 1"/>
    <property type="match status" value="1"/>
</dbReference>
<dbReference type="RefSeq" id="WP_047816983.1">
    <property type="nucleotide sequence ID" value="NZ_LECT01000048.1"/>
</dbReference>
<feature type="domain" description="ASPIC/UnbV" evidence="3">
    <location>
        <begin position="933"/>
        <end position="999"/>
    </location>
</feature>
<dbReference type="InterPro" id="IPR011519">
    <property type="entry name" value="UnbV_ASPIC"/>
</dbReference>
<evidence type="ECO:0000256" key="2">
    <source>
        <dbReference type="SAM" id="MobiDB-lite"/>
    </source>
</evidence>
<dbReference type="InterPro" id="IPR013517">
    <property type="entry name" value="FG-GAP"/>
</dbReference>
<evidence type="ECO:0000256" key="1">
    <source>
        <dbReference type="ARBA" id="ARBA00022729"/>
    </source>
</evidence>
<name>A0A0J1E8W0_RHOIS</name>
<gene>
    <name evidence="4" type="ORF">RISK_006083</name>
</gene>
<keyword evidence="1" id="KW-0732">Signal</keyword>
<dbReference type="Pfam" id="PF13517">
    <property type="entry name" value="FG-GAP_3"/>
    <property type="match status" value="1"/>
</dbReference>
<dbReference type="Proteomes" id="UP000036367">
    <property type="component" value="Unassembled WGS sequence"/>
</dbReference>
<dbReference type="PANTHER" id="PTHR16026:SF0">
    <property type="entry name" value="CARTILAGE ACIDIC PROTEIN 1"/>
    <property type="match status" value="1"/>
</dbReference>
<evidence type="ECO:0000313" key="4">
    <source>
        <dbReference type="EMBL" id="KLU01899.1"/>
    </source>
</evidence>
<dbReference type="Pfam" id="PF07593">
    <property type="entry name" value="UnbV_ASPIC"/>
    <property type="match status" value="1"/>
</dbReference>
<dbReference type="SUPFAM" id="SSF69318">
    <property type="entry name" value="Integrin alpha N-terminal domain"/>
    <property type="match status" value="1"/>
</dbReference>